<dbReference type="EMBL" id="UYYA01000556">
    <property type="protein sequence ID" value="VDM54189.1"/>
    <property type="molecule type" value="Genomic_DNA"/>
</dbReference>
<proteinExistence type="predicted"/>
<dbReference type="InterPro" id="IPR000192">
    <property type="entry name" value="Aminotrans_V_dom"/>
</dbReference>
<organism evidence="5">
    <name type="scientific">Angiostrongylus costaricensis</name>
    <name type="common">Nematode worm</name>
    <dbReference type="NCBI Taxonomy" id="334426"/>
    <lineage>
        <taxon>Eukaryota</taxon>
        <taxon>Metazoa</taxon>
        <taxon>Ecdysozoa</taxon>
        <taxon>Nematoda</taxon>
        <taxon>Chromadorea</taxon>
        <taxon>Rhabditida</taxon>
        <taxon>Rhabditina</taxon>
        <taxon>Rhabditomorpha</taxon>
        <taxon>Strongyloidea</taxon>
        <taxon>Metastrongylidae</taxon>
        <taxon>Angiostrongylus</taxon>
    </lineage>
</organism>
<keyword evidence="4" id="KW-1185">Reference proteome</keyword>
<dbReference type="InterPro" id="IPR015422">
    <property type="entry name" value="PyrdxlP-dep_Trfase_small"/>
</dbReference>
<dbReference type="OMA" id="HLMANPV"/>
<reference evidence="5" key="1">
    <citation type="submission" date="2017-02" db="UniProtKB">
        <authorList>
            <consortium name="WormBaseParasite"/>
        </authorList>
    </citation>
    <scope>IDENTIFICATION</scope>
</reference>
<evidence type="ECO:0000256" key="1">
    <source>
        <dbReference type="ARBA" id="ARBA00001933"/>
    </source>
</evidence>
<dbReference type="WBParaSite" id="ACOC_0000260301-mRNA-1">
    <property type="protein sequence ID" value="ACOC_0000260301-mRNA-1"/>
    <property type="gene ID" value="ACOC_0000260301"/>
</dbReference>
<dbReference type="OrthoDB" id="10250117at2759"/>
<reference evidence="3 4" key="2">
    <citation type="submission" date="2018-11" db="EMBL/GenBank/DDBJ databases">
        <authorList>
            <consortium name="Pathogen Informatics"/>
        </authorList>
    </citation>
    <scope>NUCLEOTIDE SEQUENCE [LARGE SCALE GENOMIC DNA]</scope>
    <source>
        <strain evidence="3 4">Costa Rica</strain>
    </source>
</reference>
<name>A0A0R3PES4_ANGCS</name>
<dbReference type="InterPro" id="IPR015424">
    <property type="entry name" value="PyrdxlP-dep_Trfase"/>
</dbReference>
<accession>A0A0R3PES4</accession>
<dbReference type="SUPFAM" id="SSF53383">
    <property type="entry name" value="PLP-dependent transferases"/>
    <property type="match status" value="1"/>
</dbReference>
<evidence type="ECO:0000313" key="3">
    <source>
        <dbReference type="EMBL" id="VDM54189.1"/>
    </source>
</evidence>
<comment type="cofactor">
    <cofactor evidence="1">
        <name>pyridoxal 5'-phosphate</name>
        <dbReference type="ChEBI" id="CHEBI:597326"/>
    </cofactor>
</comment>
<dbReference type="PANTHER" id="PTHR11601">
    <property type="entry name" value="CYSTEINE DESULFURYLASE FAMILY MEMBER"/>
    <property type="match status" value="1"/>
</dbReference>
<sequence length="161" mass="17876">MLRGGGQQGNLRSGTENTPMIMGLGAAADACDLHKTEEHLRSVRDYFEKQLEARSQDKYLQQHLPEQHVVNFASSPRLPNTSSVAFPKYPESSKHLMANPVLLACGIQRQTAKRTIRFSFGRETTKEDVDRVVKELKAILFLSKHGSSLMNVINAGPVPGF</sequence>
<evidence type="ECO:0000259" key="2">
    <source>
        <dbReference type="Pfam" id="PF00266"/>
    </source>
</evidence>
<dbReference type="AlphaFoldDB" id="A0A0R3PES4"/>
<evidence type="ECO:0000313" key="5">
    <source>
        <dbReference type="WBParaSite" id="ACOC_0000260301-mRNA-1"/>
    </source>
</evidence>
<feature type="domain" description="Aminotransferase class V" evidence="2">
    <location>
        <begin position="10"/>
        <end position="132"/>
    </location>
</feature>
<gene>
    <name evidence="3" type="ORF">ACOC_LOCUS2604</name>
</gene>
<dbReference type="STRING" id="334426.A0A0R3PES4"/>
<dbReference type="Proteomes" id="UP000267027">
    <property type="component" value="Unassembled WGS sequence"/>
</dbReference>
<dbReference type="Pfam" id="PF00266">
    <property type="entry name" value="Aminotran_5"/>
    <property type="match status" value="1"/>
</dbReference>
<evidence type="ECO:0000313" key="4">
    <source>
        <dbReference type="Proteomes" id="UP000267027"/>
    </source>
</evidence>
<protein>
    <submittedName>
        <fullName evidence="5">Aminotran_5 domain-containing protein</fullName>
    </submittedName>
</protein>
<dbReference type="Gene3D" id="3.90.1150.10">
    <property type="entry name" value="Aspartate Aminotransferase, domain 1"/>
    <property type="match status" value="2"/>
</dbReference>
<dbReference type="PANTHER" id="PTHR11601:SF34">
    <property type="entry name" value="CYSTEINE DESULFURASE"/>
    <property type="match status" value="1"/>
</dbReference>